<name>A0A9P1FUK8_9DINO</name>
<dbReference type="Pfam" id="PF13181">
    <property type="entry name" value="TPR_8"/>
    <property type="match status" value="3"/>
</dbReference>
<gene>
    <name evidence="7" type="ORF">C1SCF055_LOCUS14661</name>
</gene>
<evidence type="ECO:0000256" key="5">
    <source>
        <dbReference type="SAM" id="MobiDB-lite"/>
    </source>
</evidence>
<protein>
    <submittedName>
        <fullName evidence="9">Bardet-Biedl syndrome 4 protein</fullName>
    </submittedName>
</protein>
<dbReference type="GO" id="GO:0036064">
    <property type="term" value="C:ciliary basal body"/>
    <property type="evidence" value="ECO:0007669"/>
    <property type="project" value="TreeGrafter"/>
</dbReference>
<comment type="caution">
    <text evidence="7">The sequence shown here is derived from an EMBL/GenBank/DDBJ whole genome shotgun (WGS) entry which is preliminary data.</text>
</comment>
<evidence type="ECO:0000313" key="7">
    <source>
        <dbReference type="EMBL" id="CAI3987380.1"/>
    </source>
</evidence>
<evidence type="ECO:0000256" key="4">
    <source>
        <dbReference type="PROSITE-ProRule" id="PRU00339"/>
    </source>
</evidence>
<dbReference type="SUPFAM" id="SSF48452">
    <property type="entry name" value="TPR-like"/>
    <property type="match status" value="2"/>
</dbReference>
<evidence type="ECO:0000256" key="2">
    <source>
        <dbReference type="ARBA" id="ARBA00022803"/>
    </source>
</evidence>
<reference evidence="7" key="1">
    <citation type="submission" date="2022-10" db="EMBL/GenBank/DDBJ databases">
        <authorList>
            <person name="Chen Y."/>
            <person name="Dougan E. K."/>
            <person name="Chan C."/>
            <person name="Rhodes N."/>
            <person name="Thang M."/>
        </authorList>
    </citation>
    <scope>NUCLEOTIDE SEQUENCE</scope>
</reference>
<feature type="domain" description="Peptidase C14 caspase" evidence="6">
    <location>
        <begin position="408"/>
        <end position="720"/>
    </location>
</feature>
<dbReference type="Pfam" id="PF13432">
    <property type="entry name" value="TPR_16"/>
    <property type="match status" value="1"/>
</dbReference>
<evidence type="ECO:0000256" key="1">
    <source>
        <dbReference type="ARBA" id="ARBA00022737"/>
    </source>
</evidence>
<dbReference type="InterPro" id="IPR019734">
    <property type="entry name" value="TPR_rpt"/>
</dbReference>
<evidence type="ECO:0000313" key="8">
    <source>
        <dbReference type="EMBL" id="CAL1140755.1"/>
    </source>
</evidence>
<dbReference type="GO" id="GO:0061512">
    <property type="term" value="P:protein localization to cilium"/>
    <property type="evidence" value="ECO:0007669"/>
    <property type="project" value="TreeGrafter"/>
</dbReference>
<dbReference type="GO" id="GO:0060271">
    <property type="term" value="P:cilium assembly"/>
    <property type="evidence" value="ECO:0007669"/>
    <property type="project" value="TreeGrafter"/>
</dbReference>
<dbReference type="PANTHER" id="PTHR44186:SF1">
    <property type="entry name" value="BARDET-BIEDL SYNDROME 4 PROTEIN"/>
    <property type="match status" value="1"/>
</dbReference>
<dbReference type="InterPro" id="IPR011600">
    <property type="entry name" value="Pept_C14_caspase"/>
</dbReference>
<feature type="repeat" description="TPR" evidence="4">
    <location>
        <begin position="117"/>
        <end position="150"/>
    </location>
</feature>
<evidence type="ECO:0000256" key="3">
    <source>
        <dbReference type="ARBA" id="ARBA00023778"/>
    </source>
</evidence>
<reference evidence="8" key="2">
    <citation type="submission" date="2024-04" db="EMBL/GenBank/DDBJ databases">
        <authorList>
            <person name="Chen Y."/>
            <person name="Shah S."/>
            <person name="Dougan E. K."/>
            <person name="Thang M."/>
            <person name="Chan C."/>
        </authorList>
    </citation>
    <scope>NUCLEOTIDE SEQUENCE [LARGE SCALE GENOMIC DNA]</scope>
</reference>
<accession>A0A9P1FUK8</accession>
<organism evidence="7">
    <name type="scientific">Cladocopium goreaui</name>
    <dbReference type="NCBI Taxonomy" id="2562237"/>
    <lineage>
        <taxon>Eukaryota</taxon>
        <taxon>Sar</taxon>
        <taxon>Alveolata</taxon>
        <taxon>Dinophyceae</taxon>
        <taxon>Suessiales</taxon>
        <taxon>Symbiodiniaceae</taxon>
        <taxon>Cladocopium</taxon>
    </lineage>
</organism>
<dbReference type="GO" id="GO:0006508">
    <property type="term" value="P:proteolysis"/>
    <property type="evidence" value="ECO:0007669"/>
    <property type="project" value="InterPro"/>
</dbReference>
<dbReference type="Proteomes" id="UP001152797">
    <property type="component" value="Unassembled WGS sequence"/>
</dbReference>
<evidence type="ECO:0000313" key="9">
    <source>
        <dbReference type="EMBL" id="CAL4774692.1"/>
    </source>
</evidence>
<dbReference type="PROSITE" id="PS50005">
    <property type="entry name" value="TPR"/>
    <property type="match status" value="6"/>
</dbReference>
<dbReference type="PANTHER" id="PTHR44186">
    <property type="match status" value="1"/>
</dbReference>
<dbReference type="Gene3D" id="1.25.40.10">
    <property type="entry name" value="Tetratricopeptide repeat domain"/>
    <property type="match status" value="3"/>
</dbReference>
<dbReference type="OrthoDB" id="309339at2759"/>
<dbReference type="Pfam" id="PF00656">
    <property type="entry name" value="Peptidase_C14"/>
    <property type="match status" value="1"/>
</dbReference>
<sequence>MEVIEEQLRDSNGMCEYAIYVKALIKRQEGQVQESLQLFQAATCISPLNVYNLKQMGRSLYLLGKHRGAIEVYDEAQKISPDDWEIWHNKGLCYMYLRQYDSSIDCFTKANQIQRHDVTFMQLGKVHALQEDYKSAIDVYTEALEFSPEHAELLTTLGILYLRMGENFKAFDYLGNALTHDPKNAKTILAAGSIIQDHSDMDVALIKYRVAAVHTPNSAQLWNNIGMCFFGKTKYVAAIACLKRALYLDPFEWIISYNLGLVHLNTGQFASAFHFFSASINLKPDFPSSYMYLAITLSRLDDFSNACSAYEKAIEMDSDHMFHLNFAITLFNHGELTEAKRQFVLFNDLFQQLDEEQRNSDPEGLKRKEEACAELRKCDCLALILATPIPKGHPLAFCHSRLRDGMVKRALCVGCNYPSKAFGLAGAVNDAFLIAETLQAHMGFRHENVCVLHDVYPGQKKSLKVEPAKSPTRVNILQQLQQLVRQTRPGDVLFFSFSGYGLQVDDMDGYQDEGYEEAILPTDFVDGRDGDYSVICTNDLHDVLLGVPQNVIVTAVMDCDHATTLIDIGGTLDGSLVSGLKYSSFCGLQAHSTKMMLANHERGVWQEEKARSVAARPRFQPVMEIDNPRRGRLPTRPAMSRSSSIAFCYSAAGHGQTAMEMKMTTPSVDGQEPTVKQHGVLSWCFAKALEELNFSGTYFELQEEIQQQMKQIKATSLPRMDQEVLLTFSLPLSKPRTMKILQPMESVHAPDRGISTQSMRLAAPAVVPPPPPGFLTGSGSAVTSRQVSEDIPSAQSRPAWSELVHHNVEGREGSFKV</sequence>
<dbReference type="EMBL" id="CAMXCT030001160">
    <property type="protein sequence ID" value="CAL4774692.1"/>
    <property type="molecule type" value="Genomic_DNA"/>
</dbReference>
<dbReference type="SMART" id="SM00028">
    <property type="entry name" value="TPR"/>
    <property type="match status" value="8"/>
</dbReference>
<feature type="repeat" description="TPR" evidence="4">
    <location>
        <begin position="151"/>
        <end position="184"/>
    </location>
</feature>
<dbReference type="Gene3D" id="3.40.50.1460">
    <property type="match status" value="1"/>
</dbReference>
<feature type="compositionally biased region" description="Polar residues" evidence="5">
    <location>
        <begin position="777"/>
        <end position="786"/>
    </location>
</feature>
<dbReference type="AlphaFoldDB" id="A0A9P1FUK8"/>
<dbReference type="GO" id="GO:0004197">
    <property type="term" value="F:cysteine-type endopeptidase activity"/>
    <property type="evidence" value="ECO:0007669"/>
    <property type="project" value="InterPro"/>
</dbReference>
<keyword evidence="10" id="KW-1185">Reference proteome</keyword>
<evidence type="ECO:0000259" key="6">
    <source>
        <dbReference type="Pfam" id="PF00656"/>
    </source>
</evidence>
<dbReference type="EMBL" id="CAMXCT020001160">
    <property type="protein sequence ID" value="CAL1140755.1"/>
    <property type="molecule type" value="Genomic_DNA"/>
</dbReference>
<keyword evidence="1" id="KW-0677">Repeat</keyword>
<feature type="repeat" description="TPR" evidence="4">
    <location>
        <begin position="253"/>
        <end position="286"/>
    </location>
</feature>
<feature type="repeat" description="TPR" evidence="4">
    <location>
        <begin position="287"/>
        <end position="320"/>
    </location>
</feature>
<dbReference type="EMBL" id="CAMXCT010001160">
    <property type="protein sequence ID" value="CAI3987380.1"/>
    <property type="molecule type" value="Genomic_DNA"/>
</dbReference>
<feature type="region of interest" description="Disordered" evidence="5">
    <location>
        <begin position="771"/>
        <end position="799"/>
    </location>
</feature>
<feature type="repeat" description="TPR" evidence="4">
    <location>
        <begin position="219"/>
        <end position="252"/>
    </location>
</feature>
<feature type="repeat" description="TPR" evidence="4">
    <location>
        <begin position="50"/>
        <end position="83"/>
    </location>
</feature>
<comment type="similarity">
    <text evidence="3">Belongs to the BBS4 family.</text>
</comment>
<keyword evidence="2 4" id="KW-0802">TPR repeat</keyword>
<dbReference type="InterPro" id="IPR011990">
    <property type="entry name" value="TPR-like_helical_dom_sf"/>
</dbReference>
<evidence type="ECO:0000313" key="10">
    <source>
        <dbReference type="Proteomes" id="UP001152797"/>
    </source>
</evidence>
<proteinExistence type="inferred from homology"/>